<dbReference type="InterPro" id="IPR012668">
    <property type="entry name" value="CHP02466"/>
</dbReference>
<sequence>MNSENIKLIKRTYFPTTIFQVDLPDHEEINKRLLTAIYDQRDQDKKGIARSNFTELGGWHSKNFLHREPEYEELVGLLNSATDQMGEEMGYDSTRKLRVGTMWSIINPPGASNRAHVHPGCLWSGVYYVQAPENCGRIEFTEPRTAHLMNQPRYKPNAKRKREYWTKVRFMPEPGRMIIFPAWLYHGVDPNMTEAKGDDGNRVIISFNLNQVKV</sequence>
<dbReference type="Gene3D" id="2.60.120.620">
    <property type="entry name" value="q2cbj1_9rhob like domain"/>
    <property type="match status" value="1"/>
</dbReference>
<evidence type="ECO:0000313" key="2">
    <source>
        <dbReference type="Proteomes" id="UP001528040"/>
    </source>
</evidence>
<dbReference type="EMBL" id="JAQIIO010000004">
    <property type="protein sequence ID" value="MDA5094338.1"/>
    <property type="molecule type" value="Genomic_DNA"/>
</dbReference>
<dbReference type="Pfam" id="PF13759">
    <property type="entry name" value="2OG-FeII_Oxy_5"/>
    <property type="match status" value="1"/>
</dbReference>
<organism evidence="1 2">
    <name type="scientific">Aliiroseovarius salicola</name>
    <dbReference type="NCBI Taxonomy" id="3009082"/>
    <lineage>
        <taxon>Bacteria</taxon>
        <taxon>Pseudomonadati</taxon>
        <taxon>Pseudomonadota</taxon>
        <taxon>Alphaproteobacteria</taxon>
        <taxon>Rhodobacterales</taxon>
        <taxon>Paracoccaceae</taxon>
        <taxon>Aliiroseovarius</taxon>
    </lineage>
</organism>
<comment type="caution">
    <text evidence="1">The sequence shown here is derived from an EMBL/GenBank/DDBJ whole genome shotgun (WGS) entry which is preliminary data.</text>
</comment>
<gene>
    <name evidence="1" type="ORF">O2N63_09580</name>
</gene>
<dbReference type="Proteomes" id="UP001528040">
    <property type="component" value="Unassembled WGS sequence"/>
</dbReference>
<evidence type="ECO:0000313" key="1">
    <source>
        <dbReference type="EMBL" id="MDA5094338.1"/>
    </source>
</evidence>
<reference evidence="1 2" key="1">
    <citation type="submission" date="2023-01" db="EMBL/GenBank/DDBJ databases">
        <authorList>
            <person name="Yoon J.-W."/>
        </authorList>
    </citation>
    <scope>NUCLEOTIDE SEQUENCE [LARGE SCALE GENOMIC DNA]</scope>
    <source>
        <strain evidence="1 2">KMU-50</strain>
    </source>
</reference>
<keyword evidence="2" id="KW-1185">Reference proteome</keyword>
<accession>A0ABT4W3M7</accession>
<proteinExistence type="predicted"/>
<dbReference type="NCBIfam" id="TIGR02466">
    <property type="entry name" value="TIGR02466 family protein"/>
    <property type="match status" value="1"/>
</dbReference>
<dbReference type="RefSeq" id="WP_271054042.1">
    <property type="nucleotide sequence ID" value="NZ_JAQIIO010000004.1"/>
</dbReference>
<protein>
    <submittedName>
        <fullName evidence="1">TIGR02466 family protein</fullName>
    </submittedName>
</protein>
<name>A0ABT4W3M7_9RHOB</name>